<protein>
    <submittedName>
        <fullName evidence="2">Outer membrane protein assembly factor BamE</fullName>
    </submittedName>
</protein>
<proteinExistence type="predicted"/>
<gene>
    <name evidence="2" type="ORF">FCL42_11015</name>
</gene>
<dbReference type="AlphaFoldDB" id="A0A4U1BS01"/>
<organism evidence="2 3">
    <name type="scientific">Ferrimonas aestuarii</name>
    <dbReference type="NCBI Taxonomy" id="2569539"/>
    <lineage>
        <taxon>Bacteria</taxon>
        <taxon>Pseudomonadati</taxon>
        <taxon>Pseudomonadota</taxon>
        <taxon>Gammaproteobacteria</taxon>
        <taxon>Alteromonadales</taxon>
        <taxon>Ferrimonadaceae</taxon>
        <taxon>Ferrimonas</taxon>
    </lineage>
</organism>
<dbReference type="OrthoDB" id="5422169at2"/>
<comment type="caution">
    <text evidence="2">The sequence shown here is derived from an EMBL/GenBank/DDBJ whole genome shotgun (WGS) entry which is preliminary data.</text>
</comment>
<sequence length="82" mass="8999">MPKWTWVLLTLLLAGCSKVNQENYDKLELGMSKQEVEAVIGGSDECSTTLGTETCLWGDDTTQIKVGFAGDRAILYTQKGLK</sequence>
<dbReference type="Proteomes" id="UP000305675">
    <property type="component" value="Unassembled WGS sequence"/>
</dbReference>
<dbReference type="PROSITE" id="PS51257">
    <property type="entry name" value="PROKAR_LIPOPROTEIN"/>
    <property type="match status" value="1"/>
</dbReference>
<reference evidence="2 3" key="1">
    <citation type="submission" date="2019-04" db="EMBL/GenBank/DDBJ databases">
        <authorList>
            <person name="Hwang J.C."/>
        </authorList>
    </citation>
    <scope>NUCLEOTIDE SEQUENCE [LARGE SCALE GENOMIC DNA]</scope>
    <source>
        <strain evidence="2 3">IMCC35002</strain>
    </source>
</reference>
<dbReference type="EMBL" id="SWCJ01000007">
    <property type="protein sequence ID" value="TKB54676.1"/>
    <property type="molecule type" value="Genomic_DNA"/>
</dbReference>
<dbReference type="RefSeq" id="WP_136863476.1">
    <property type="nucleotide sequence ID" value="NZ_SWCJ01000007.1"/>
</dbReference>
<keyword evidence="3" id="KW-1185">Reference proteome</keyword>
<evidence type="ECO:0000256" key="1">
    <source>
        <dbReference type="ARBA" id="ARBA00022729"/>
    </source>
</evidence>
<dbReference type="Gene3D" id="3.30.1450.10">
    <property type="match status" value="1"/>
</dbReference>
<evidence type="ECO:0000313" key="3">
    <source>
        <dbReference type="Proteomes" id="UP000305675"/>
    </source>
</evidence>
<evidence type="ECO:0000313" key="2">
    <source>
        <dbReference type="EMBL" id="TKB54676.1"/>
    </source>
</evidence>
<name>A0A4U1BS01_9GAMM</name>
<accession>A0A4U1BS01</accession>
<dbReference type="InterPro" id="IPR037873">
    <property type="entry name" value="BamE-like"/>
</dbReference>
<keyword evidence="1" id="KW-0732">Signal</keyword>